<dbReference type="InterPro" id="IPR016039">
    <property type="entry name" value="Thiolase-like"/>
</dbReference>
<dbReference type="InterPro" id="IPR009081">
    <property type="entry name" value="PP-bd_ACP"/>
</dbReference>
<dbReference type="PANTHER" id="PTHR43775:SF37">
    <property type="entry name" value="SI:DKEY-61P9.11"/>
    <property type="match status" value="1"/>
</dbReference>
<dbReference type="SUPFAM" id="SSF52151">
    <property type="entry name" value="FabD/lysophospholipase-like"/>
    <property type="match status" value="1"/>
</dbReference>
<dbReference type="Pfam" id="PF02801">
    <property type="entry name" value="Ketoacyl-synt_C"/>
    <property type="match status" value="1"/>
</dbReference>
<proteinExistence type="predicted"/>
<keyword evidence="3" id="KW-0808">Transferase</keyword>
<dbReference type="SUPFAM" id="SSF53901">
    <property type="entry name" value="Thiolase-like"/>
    <property type="match status" value="1"/>
</dbReference>
<evidence type="ECO:0000259" key="5">
    <source>
        <dbReference type="PROSITE" id="PS50075"/>
    </source>
</evidence>
<dbReference type="SUPFAM" id="SSF56801">
    <property type="entry name" value="Acetyl-CoA synthetase-like"/>
    <property type="match status" value="1"/>
</dbReference>
<dbReference type="SMART" id="SM00824">
    <property type="entry name" value="PKS_TE"/>
    <property type="match status" value="1"/>
</dbReference>
<dbReference type="Gene3D" id="3.30.70.3290">
    <property type="match status" value="1"/>
</dbReference>
<organism evidence="7 8">
    <name type="scientific">Amycolatopsis rubida</name>
    <dbReference type="NCBI Taxonomy" id="112413"/>
    <lineage>
        <taxon>Bacteria</taxon>
        <taxon>Bacillati</taxon>
        <taxon>Actinomycetota</taxon>
        <taxon>Actinomycetes</taxon>
        <taxon>Pseudonocardiales</taxon>
        <taxon>Pseudonocardiaceae</taxon>
        <taxon>Amycolatopsis</taxon>
    </lineage>
</organism>
<dbReference type="InterPro" id="IPR020806">
    <property type="entry name" value="PKS_PP-bd"/>
</dbReference>
<dbReference type="InterPro" id="IPR036736">
    <property type="entry name" value="ACP-like_sf"/>
</dbReference>
<evidence type="ECO:0000259" key="6">
    <source>
        <dbReference type="PROSITE" id="PS52004"/>
    </source>
</evidence>
<dbReference type="Gene3D" id="3.40.366.10">
    <property type="entry name" value="Malonyl-Coenzyme A Acyl Carrier Protein, domain 2"/>
    <property type="match status" value="1"/>
</dbReference>
<evidence type="ECO:0000313" key="8">
    <source>
        <dbReference type="Proteomes" id="UP000470404"/>
    </source>
</evidence>
<reference evidence="7 8" key="1">
    <citation type="submission" date="2020-01" db="EMBL/GenBank/DDBJ databases">
        <title>Insect and environment-associated Actinomycetes.</title>
        <authorList>
            <person name="Currrie C."/>
            <person name="Chevrette M."/>
            <person name="Carlson C."/>
            <person name="Stubbendieck R."/>
            <person name="Wendt-Pienkowski E."/>
        </authorList>
    </citation>
    <scope>NUCLEOTIDE SEQUENCE [LARGE SCALE GENOMIC DNA]</scope>
    <source>
        <strain evidence="7 8">SID8386</strain>
    </source>
</reference>
<evidence type="ECO:0000313" key="7">
    <source>
        <dbReference type="EMBL" id="NEC58799.1"/>
    </source>
</evidence>
<dbReference type="SMART" id="SM00827">
    <property type="entry name" value="PKS_AT"/>
    <property type="match status" value="1"/>
</dbReference>
<dbReference type="InterPro" id="IPR050091">
    <property type="entry name" value="PKS_NRPS_Biosynth_Enz"/>
</dbReference>
<comment type="caution">
    <text evidence="7">The sequence shown here is derived from an EMBL/GenBank/DDBJ whole genome shotgun (WGS) entry which is preliminary data.</text>
</comment>
<dbReference type="EMBL" id="JAAGNC010000126">
    <property type="protein sequence ID" value="NEC58799.1"/>
    <property type="molecule type" value="Genomic_DNA"/>
</dbReference>
<dbReference type="PROSITE" id="PS50075">
    <property type="entry name" value="CARRIER"/>
    <property type="match status" value="2"/>
</dbReference>
<feature type="domain" description="Carrier" evidence="5">
    <location>
        <begin position="1023"/>
        <end position="1098"/>
    </location>
</feature>
<dbReference type="PANTHER" id="PTHR43775">
    <property type="entry name" value="FATTY ACID SYNTHASE"/>
    <property type="match status" value="1"/>
</dbReference>
<dbReference type="InterPro" id="IPR020841">
    <property type="entry name" value="PKS_Beta-ketoAc_synthase_dom"/>
</dbReference>
<dbReference type="InterPro" id="IPR016035">
    <property type="entry name" value="Acyl_Trfase/lysoPLipase"/>
</dbReference>
<name>A0ABX0BXE3_9PSEU</name>
<evidence type="ECO:0000256" key="4">
    <source>
        <dbReference type="SAM" id="MobiDB-lite"/>
    </source>
</evidence>
<dbReference type="CDD" id="cd00833">
    <property type="entry name" value="PKS"/>
    <property type="match status" value="1"/>
</dbReference>
<dbReference type="Pfam" id="PF00975">
    <property type="entry name" value="Thioesterase"/>
    <property type="match status" value="1"/>
</dbReference>
<feature type="domain" description="Carrier" evidence="5">
    <location>
        <begin position="67"/>
        <end position="142"/>
    </location>
</feature>
<dbReference type="SMART" id="SM00825">
    <property type="entry name" value="PKS_KS"/>
    <property type="match status" value="1"/>
</dbReference>
<dbReference type="InterPro" id="IPR014031">
    <property type="entry name" value="Ketoacyl_synth_C"/>
</dbReference>
<dbReference type="InterPro" id="IPR018201">
    <property type="entry name" value="Ketoacyl_synth_AS"/>
</dbReference>
<evidence type="ECO:0000256" key="2">
    <source>
        <dbReference type="ARBA" id="ARBA00022553"/>
    </source>
</evidence>
<dbReference type="InterPro" id="IPR001227">
    <property type="entry name" value="Ac_transferase_dom_sf"/>
</dbReference>
<dbReference type="InterPro" id="IPR014030">
    <property type="entry name" value="Ketoacyl_synth_N"/>
</dbReference>
<dbReference type="PROSITE" id="PS52004">
    <property type="entry name" value="KS3_2"/>
    <property type="match status" value="1"/>
</dbReference>
<dbReference type="Pfam" id="PF16197">
    <property type="entry name" value="KAsynt_C_assoc"/>
    <property type="match status" value="1"/>
</dbReference>
<dbReference type="InterPro" id="IPR020802">
    <property type="entry name" value="TesA-like"/>
</dbReference>
<sequence>MVAYVVSEAGTRPAANELRRHLGGTLPTHMIPSHYLTLAALPMSPNGKIDRAALPGLADGATAPFTPPDRTAIAALRSIWCALLGVGTVGIDTPFFDAGGTSLMLVRLRFLIRQQLDRDVDIGTLLAAPTIRELAARLAQLAPRDRQEPEAAPSSAQFDIAVVGMAGRFPGADTVEEFWHLLRDCREGISHTGGTGRQPGHVGSAGLLSTGSGFDRHFFGFTPSDADLIDPQQHLFLETAWEAMENAGHAPLGSSAKIGVFGGCGPPHHWLRAVAQAPPSTASEELRSLAGNPLQFLTAHVAHKLRLRGPAVTVHTACSTSLVAVHLACKSLMAGECSMALAGGVSLLPPHADGYVYEEGGTFSSDGRCRPFDASAGGLVPASGVGVVVLRRLTEALADGDDVHAVIRGSGLTNDGARKVGFTAPGVEGQYEAITAAHSSAGFAPDTIDYVQAHGTATALGDLVELKALSRAFRPRADSAARCVLGSVKSNVGHLDSAAGVTGLIATVLALRHQMIPATLHFQRPGPGLDESLFHVNSATIPWRADSTPRRAGVSSFGIGGTNAHVVLEELPARCAPPSSGSPELLLVSARDSASRAITAARLTRALRADRSIPVADAAFTLQAGRAPMTFRRAAVCGEGMDPADAVEGTGEGRFFEDTAAEPEPSVAFVFPGSGNQHAGMGADLYRTEQVYREGIDRCADLFDTVLGCDLRSLLHSTNHTGDRADLACAMAAIVTTEYALAQLLREWGVRPVALLGHSLGEYTAACVSGVISLSDMIELVALRGTLIRDLPAGGMLAVRLSEQDTLPLLGPDLSLAAVNGPRQCVVSGPSDAVHELERRLGQEAAHRRLPGDAALHSSMVEPLMSVLHTAAARVSHDIPEIPIVSGLRGDWLTQAEPIDAGYWARHLRGTVRFSDALTTLLKDPDLTVLEVGPGTSLTKLVGFHPAAGDDRLVLPTLPPPDMRRDSHPVHAAVAQLWCRGVDINWRAGKGGRRRRVALPTYPFDRGGHPRSSPPGHSEPATTISNDPARELARLWCELLGTPAASREDDFFALGGDSNLAIRLRSLIRQRLGIHCPLHTLMAHPTFGDLHDHLLRPPPEAENTSGTDQPLLITLRARRDRSAPSLVLVQSIGGTVYSYRALAERLRSGPGIHALRALGLEPGETACHSVTDIATRYVRELSARGISDPLVLGGHSSGGVIAQEMARQLLDSGAAVPLVVLIDTLPIADSRRLGIDTAEGLLAVLDAFRETAPDTWKAFHNALTLDPAIREVVRATNQAIKEHEPASCSTNLLFLRARERDTVFDPHPETAWAPYFHGDVAVRTVGGNHLTMIESRHVDAIADAVDTCLDTTAHCRFRDPPA</sequence>
<dbReference type="Pfam" id="PF00550">
    <property type="entry name" value="PP-binding"/>
    <property type="match status" value="2"/>
</dbReference>
<dbReference type="SUPFAM" id="SSF53474">
    <property type="entry name" value="alpha/beta-Hydrolases"/>
    <property type="match status" value="1"/>
</dbReference>
<evidence type="ECO:0000256" key="1">
    <source>
        <dbReference type="ARBA" id="ARBA00022450"/>
    </source>
</evidence>
<dbReference type="PROSITE" id="PS00606">
    <property type="entry name" value="KS3_1"/>
    <property type="match status" value="1"/>
</dbReference>
<protein>
    <submittedName>
        <fullName evidence="7">Type I polyketide synthase</fullName>
    </submittedName>
</protein>
<dbReference type="Pfam" id="PF00698">
    <property type="entry name" value="Acyl_transf_1"/>
    <property type="match status" value="1"/>
</dbReference>
<dbReference type="SMART" id="SM00823">
    <property type="entry name" value="PKS_PP"/>
    <property type="match status" value="2"/>
</dbReference>
<dbReference type="Pfam" id="PF00109">
    <property type="entry name" value="ketoacyl-synt"/>
    <property type="match status" value="1"/>
</dbReference>
<dbReference type="InterPro" id="IPR029058">
    <property type="entry name" value="AB_hydrolase_fold"/>
</dbReference>
<dbReference type="RefSeq" id="WP_095213738.1">
    <property type="nucleotide sequence ID" value="NZ_JAAGNC010000126.1"/>
</dbReference>
<keyword evidence="8" id="KW-1185">Reference proteome</keyword>
<dbReference type="Proteomes" id="UP000470404">
    <property type="component" value="Unassembled WGS sequence"/>
</dbReference>
<gene>
    <name evidence="7" type="ORF">G3I59_25165</name>
</gene>
<evidence type="ECO:0000256" key="3">
    <source>
        <dbReference type="ARBA" id="ARBA00022679"/>
    </source>
</evidence>
<dbReference type="InterPro" id="IPR045851">
    <property type="entry name" value="AMP-bd_C_sf"/>
</dbReference>
<dbReference type="InterPro" id="IPR032821">
    <property type="entry name" value="PKS_assoc"/>
</dbReference>
<dbReference type="InterPro" id="IPR001031">
    <property type="entry name" value="Thioesterase"/>
</dbReference>
<feature type="region of interest" description="Disordered" evidence="4">
    <location>
        <begin position="1001"/>
        <end position="1025"/>
    </location>
</feature>
<dbReference type="Gene3D" id="1.10.1200.10">
    <property type="entry name" value="ACP-like"/>
    <property type="match status" value="1"/>
</dbReference>
<dbReference type="SUPFAM" id="SSF47336">
    <property type="entry name" value="ACP-like"/>
    <property type="match status" value="2"/>
</dbReference>
<keyword evidence="2" id="KW-0597">Phosphoprotein</keyword>
<dbReference type="Gene3D" id="3.30.300.30">
    <property type="match status" value="1"/>
</dbReference>
<dbReference type="InterPro" id="IPR014043">
    <property type="entry name" value="Acyl_transferase_dom"/>
</dbReference>
<dbReference type="SUPFAM" id="SSF55048">
    <property type="entry name" value="Probable ACP-binding domain of malonyl-CoA ACP transacylase"/>
    <property type="match status" value="1"/>
</dbReference>
<accession>A0ABX0BXE3</accession>
<dbReference type="InterPro" id="IPR016036">
    <property type="entry name" value="Malonyl_transacylase_ACP-bd"/>
</dbReference>
<dbReference type="Gene3D" id="3.40.47.10">
    <property type="match status" value="1"/>
</dbReference>
<keyword evidence="1" id="KW-0596">Phosphopantetheine</keyword>
<feature type="domain" description="Ketosynthase family 3 (KS3)" evidence="6">
    <location>
        <begin position="157"/>
        <end position="570"/>
    </location>
</feature>
<dbReference type="Gene3D" id="3.40.50.1820">
    <property type="entry name" value="alpha/beta hydrolase"/>
    <property type="match status" value="2"/>
</dbReference>